<keyword evidence="9 14" id="KW-0443">Lipid metabolism</keyword>
<organism evidence="17">
    <name type="scientific">Enterobius vermicularis</name>
    <name type="common">Human pinworm</name>
    <dbReference type="NCBI Taxonomy" id="51028"/>
    <lineage>
        <taxon>Eukaryota</taxon>
        <taxon>Metazoa</taxon>
        <taxon>Ecdysozoa</taxon>
        <taxon>Nematoda</taxon>
        <taxon>Chromadorea</taxon>
        <taxon>Rhabditida</taxon>
        <taxon>Spirurina</taxon>
        <taxon>Oxyuridomorpha</taxon>
        <taxon>Oxyuroidea</taxon>
        <taxon>Oxyuridae</taxon>
        <taxon>Enterobius</taxon>
    </lineage>
</organism>
<evidence type="ECO:0000256" key="8">
    <source>
        <dbReference type="ARBA" id="ARBA00022989"/>
    </source>
</evidence>
<evidence type="ECO:0000256" key="5">
    <source>
        <dbReference type="ARBA" id="ARBA00022516"/>
    </source>
</evidence>
<keyword evidence="14" id="KW-0256">Endoplasmic reticulum</keyword>
<dbReference type="STRING" id="51028.A0A0N4VNI9"/>
<evidence type="ECO:0000256" key="4">
    <source>
        <dbReference type="ARBA" id="ARBA00013122"/>
    </source>
</evidence>
<keyword evidence="16" id="KW-1185">Reference proteome</keyword>
<dbReference type="GO" id="GO:0042761">
    <property type="term" value="P:very long-chain fatty acid biosynthetic process"/>
    <property type="evidence" value="ECO:0007669"/>
    <property type="project" value="TreeGrafter"/>
</dbReference>
<reference evidence="17" key="1">
    <citation type="submission" date="2017-02" db="UniProtKB">
        <authorList>
            <consortium name="WormBaseParasite"/>
        </authorList>
    </citation>
    <scope>IDENTIFICATION</scope>
</reference>
<evidence type="ECO:0000256" key="13">
    <source>
        <dbReference type="ARBA" id="ARBA00036671"/>
    </source>
</evidence>
<proteinExistence type="inferred from homology"/>
<keyword evidence="8 14" id="KW-1133">Transmembrane helix</keyword>
<dbReference type="GO" id="GO:0102158">
    <property type="term" value="F:very-long-chain (3R)-3-hydroxyacyl-CoA dehydratase activity"/>
    <property type="evidence" value="ECO:0007669"/>
    <property type="project" value="UniProtKB-EC"/>
</dbReference>
<feature type="transmembrane region" description="Helical" evidence="14">
    <location>
        <begin position="126"/>
        <end position="147"/>
    </location>
</feature>
<dbReference type="Pfam" id="PF04387">
    <property type="entry name" value="PTPLA"/>
    <property type="match status" value="1"/>
</dbReference>
<comment type="caution">
    <text evidence="14">Lacks conserved residue(s) required for the propagation of feature annotation.</text>
</comment>
<accession>A0A0N4VNI9</accession>
<keyword evidence="11 14" id="KW-0275">Fatty acid biosynthesis</keyword>
<dbReference type="EC" id="4.2.1.134" evidence="4 14"/>
<protein>
    <recommendedName>
        <fullName evidence="4 14">Very-long-chain (3R)-3-hydroxyacyl-CoA dehydratase</fullName>
        <ecNumber evidence="4 14">4.2.1.134</ecNumber>
    </recommendedName>
</protein>
<dbReference type="Proteomes" id="UP000274131">
    <property type="component" value="Unassembled WGS sequence"/>
</dbReference>
<comment type="catalytic activity">
    <reaction evidence="13 14">
        <text>a very-long-chain (3R)-3-hydroxyacyl-CoA = a very-long-chain (2E)-enoyl-CoA + H2O</text>
        <dbReference type="Rhea" id="RHEA:45812"/>
        <dbReference type="ChEBI" id="CHEBI:15377"/>
        <dbReference type="ChEBI" id="CHEBI:83728"/>
        <dbReference type="ChEBI" id="CHEBI:85440"/>
        <dbReference type="EC" id="4.2.1.134"/>
    </reaction>
</comment>
<gene>
    <name evidence="15" type="ORF">EVEC_LOCUS11735</name>
</gene>
<evidence type="ECO:0000256" key="2">
    <source>
        <dbReference type="ARBA" id="ARBA00005194"/>
    </source>
</evidence>
<keyword evidence="7 14" id="KW-0276">Fatty acid metabolism</keyword>
<evidence type="ECO:0000256" key="7">
    <source>
        <dbReference type="ARBA" id="ARBA00022832"/>
    </source>
</evidence>
<evidence type="ECO:0000313" key="17">
    <source>
        <dbReference type="WBParaSite" id="EVEC_0001255201-mRNA-1"/>
    </source>
</evidence>
<dbReference type="EMBL" id="UXUI01012606">
    <property type="protein sequence ID" value="VDD96984.1"/>
    <property type="molecule type" value="Genomic_DNA"/>
</dbReference>
<evidence type="ECO:0000256" key="3">
    <source>
        <dbReference type="ARBA" id="ARBA00007811"/>
    </source>
</evidence>
<keyword evidence="10 14" id="KW-0472">Membrane</keyword>
<dbReference type="WBParaSite" id="EVEC_0001255201-mRNA-1">
    <property type="protein sequence ID" value="EVEC_0001255201-mRNA-1"/>
    <property type="gene ID" value="EVEC_0001255201"/>
</dbReference>
<evidence type="ECO:0000313" key="16">
    <source>
        <dbReference type="Proteomes" id="UP000274131"/>
    </source>
</evidence>
<evidence type="ECO:0000256" key="14">
    <source>
        <dbReference type="RuleBase" id="RU363109"/>
    </source>
</evidence>
<comment type="subcellular location">
    <subcellularLocation>
        <location evidence="14">Endoplasmic reticulum membrane</location>
        <topology evidence="14">Multi-pass membrane protein</topology>
    </subcellularLocation>
    <subcellularLocation>
        <location evidence="1">Membrane</location>
        <topology evidence="1">Multi-pass membrane protein</topology>
    </subcellularLocation>
</comment>
<dbReference type="PANTHER" id="PTHR11035">
    <property type="entry name" value="VERY-LONG-CHAIN (3R)-3-HYDROXYACYL-COA DEHYDRATASE"/>
    <property type="match status" value="1"/>
</dbReference>
<keyword evidence="12 14" id="KW-0456">Lyase</keyword>
<name>A0A0N4VNI9_ENTVE</name>
<evidence type="ECO:0000313" key="15">
    <source>
        <dbReference type="EMBL" id="VDD96984.1"/>
    </source>
</evidence>
<feature type="transmembrane region" description="Helical" evidence="14">
    <location>
        <begin position="83"/>
        <end position="106"/>
    </location>
</feature>
<evidence type="ECO:0000256" key="11">
    <source>
        <dbReference type="ARBA" id="ARBA00023160"/>
    </source>
</evidence>
<evidence type="ECO:0000256" key="10">
    <source>
        <dbReference type="ARBA" id="ARBA00023136"/>
    </source>
</evidence>
<dbReference type="GO" id="GO:0030497">
    <property type="term" value="P:fatty acid elongation"/>
    <property type="evidence" value="ECO:0007669"/>
    <property type="project" value="TreeGrafter"/>
</dbReference>
<comment type="function">
    <text evidence="14">Catalyzes the third of the four reactions of the long-chain fatty acids elongation cycle. This endoplasmic reticulum-bound enzymatic process, allows the addition of two carbons to the chain of long- and very long-chain fatty acids/VLCFAs per cycle. This enzyme catalyzes the dehydration of the 3-hydroxyacyl-CoA intermediate into trans-2,3-enoyl-CoA, within each cycle of fatty acid elongation. Thereby, it participates to the production of VLCFAs of different chain lengths that are involved in multiple biological processes as precursors of membrane lipids and lipid mediators.</text>
</comment>
<evidence type="ECO:0000256" key="1">
    <source>
        <dbReference type="ARBA" id="ARBA00004141"/>
    </source>
</evidence>
<dbReference type="AlphaFoldDB" id="A0A0N4VNI9"/>
<dbReference type="OrthoDB" id="46988at2759"/>
<evidence type="ECO:0000256" key="12">
    <source>
        <dbReference type="ARBA" id="ARBA00023239"/>
    </source>
</evidence>
<feature type="transmembrane region" description="Helical" evidence="14">
    <location>
        <begin position="35"/>
        <end position="55"/>
    </location>
</feature>
<dbReference type="GO" id="GO:0030148">
    <property type="term" value="P:sphingolipid biosynthetic process"/>
    <property type="evidence" value="ECO:0007669"/>
    <property type="project" value="TreeGrafter"/>
</dbReference>
<keyword evidence="5 14" id="KW-0444">Lipid biosynthesis</keyword>
<dbReference type="InterPro" id="IPR007482">
    <property type="entry name" value="Tyr_Pase-like_PTPLA"/>
</dbReference>
<evidence type="ECO:0000256" key="6">
    <source>
        <dbReference type="ARBA" id="ARBA00022692"/>
    </source>
</evidence>
<comment type="pathway">
    <text evidence="2 14">Lipid metabolism; fatty acid biosynthesis.</text>
</comment>
<dbReference type="UniPathway" id="UPA00094"/>
<evidence type="ECO:0000256" key="9">
    <source>
        <dbReference type="ARBA" id="ARBA00023098"/>
    </source>
</evidence>
<reference evidence="15 16" key="2">
    <citation type="submission" date="2018-10" db="EMBL/GenBank/DDBJ databases">
        <authorList>
            <consortium name="Pathogen Informatics"/>
        </authorList>
    </citation>
    <scope>NUCLEOTIDE SEQUENCE [LARGE SCALE GENOMIC DNA]</scope>
</reference>
<keyword evidence="6 14" id="KW-0812">Transmembrane</keyword>
<sequence length="167" mass="19269">MTLLSLFTVFHAAFRLVPSPVGTTAQQIASRITVVWLVLYVSRSSFGVPLILIAWSITEVVRYSFYATKILDKTPEFLKWMRYSFFIVLYPVGALGEILIVLAALPEVAVKKQLTLEMPNSFNIGFSFWWFLVVFAAFYPFGFPPLYKYMFRQRNKVLCVEASKKRE</sequence>
<comment type="similarity">
    <text evidence="3 14">Belongs to the very long-chain fatty acids dehydratase HACD family.</text>
</comment>
<dbReference type="GO" id="GO:0005789">
    <property type="term" value="C:endoplasmic reticulum membrane"/>
    <property type="evidence" value="ECO:0007669"/>
    <property type="project" value="UniProtKB-SubCell"/>
</dbReference>
<dbReference type="PANTHER" id="PTHR11035:SF3">
    <property type="entry name" value="VERY-LONG-CHAIN (3R)-3-HYDROXYACYL-COA DEHYDRATASE"/>
    <property type="match status" value="1"/>
</dbReference>